<evidence type="ECO:0000313" key="3">
    <source>
        <dbReference type="Proteomes" id="UP000650466"/>
    </source>
</evidence>
<evidence type="ECO:0000256" key="1">
    <source>
        <dbReference type="SAM" id="Phobius"/>
    </source>
</evidence>
<reference evidence="2" key="1">
    <citation type="submission" date="2020-09" db="EMBL/GenBank/DDBJ databases">
        <title>Draft Genome Sequence of Paenibacillus sp. WST5.</title>
        <authorList>
            <person name="Bao Z."/>
        </authorList>
    </citation>
    <scope>NUCLEOTIDE SEQUENCE</scope>
    <source>
        <strain evidence="2">WST5</strain>
    </source>
</reference>
<protein>
    <submittedName>
        <fullName evidence="2">Uncharacterized protein</fullName>
    </submittedName>
</protein>
<dbReference type="Proteomes" id="UP000650466">
    <property type="component" value="Unassembled WGS sequence"/>
</dbReference>
<keyword evidence="1" id="KW-0812">Transmembrane</keyword>
<proteinExistence type="predicted"/>
<organism evidence="2 3">
    <name type="scientific">Paenibacillus sedimenti</name>
    <dbReference type="NCBI Taxonomy" id="2770274"/>
    <lineage>
        <taxon>Bacteria</taxon>
        <taxon>Bacillati</taxon>
        <taxon>Bacillota</taxon>
        <taxon>Bacilli</taxon>
        <taxon>Bacillales</taxon>
        <taxon>Paenibacillaceae</taxon>
        <taxon>Paenibacillus</taxon>
    </lineage>
</organism>
<name>A0A926KYY4_9BACL</name>
<feature type="transmembrane region" description="Helical" evidence="1">
    <location>
        <begin position="12"/>
        <end position="36"/>
    </location>
</feature>
<dbReference type="AlphaFoldDB" id="A0A926KYY4"/>
<comment type="caution">
    <text evidence="2">The sequence shown here is derived from an EMBL/GenBank/DDBJ whole genome shotgun (WGS) entry which is preliminary data.</text>
</comment>
<keyword evidence="1" id="KW-1133">Transmembrane helix</keyword>
<dbReference type="RefSeq" id="WP_188178434.1">
    <property type="nucleotide sequence ID" value="NZ_JACVVD010000023.1"/>
</dbReference>
<keyword evidence="3" id="KW-1185">Reference proteome</keyword>
<accession>A0A926KYY4</accession>
<dbReference type="SUPFAM" id="SSF82171">
    <property type="entry name" value="DPP6 N-terminal domain-like"/>
    <property type="match status" value="1"/>
</dbReference>
<sequence length="383" mass="42720">MARIGPIEKYRSYLLFASILGIFLSGFFLLNSLFAWNSKDIRTVVLDKNLFHRESPINRGEELSIKKVTKLDTPYPIWDAGLINSHSLVLSIPDYGAKTKQDKLISLNLNTNTYTELFAVGGTHFLLSPDGKNLFAHAPHSVNAIPKTAVYEIQTKGIQNTFDGLPLSMLPDSNRYLGLSDDSLFVQNINTGERIIVMTLADTSPKSGVRENLQPEWFIKMADFIIPSLDGRSVYFLGRYGDSTALYRIDLTTANSVDLLITGDILDFAPLENGKLLISGTINGIDGLFLFNMQDKTHKLLAQGNISDVHVAPDGKIAYISVKEKKISELHVARLLVDSIELDKLVYSDMKNISFLKWDRLGNMLYCVSVGLNESSILRFSFS</sequence>
<gene>
    <name evidence="2" type="ORF">ICC18_32050</name>
</gene>
<dbReference type="EMBL" id="JACVVD010000023">
    <property type="protein sequence ID" value="MBD0384674.1"/>
    <property type="molecule type" value="Genomic_DNA"/>
</dbReference>
<evidence type="ECO:0000313" key="2">
    <source>
        <dbReference type="EMBL" id="MBD0384674.1"/>
    </source>
</evidence>
<keyword evidence="1" id="KW-0472">Membrane</keyword>